<protein>
    <submittedName>
        <fullName evidence="1">Uncharacterized protein</fullName>
    </submittedName>
</protein>
<reference evidence="1 2" key="1">
    <citation type="journal article" date="2014" name="BMC Genomics">
        <title>Comparison of environmental and isolate Sulfobacillus genomes reveals diverse carbon, sulfur, nitrogen, and hydrogen metabolisms.</title>
        <authorList>
            <person name="Justice N.B."/>
            <person name="Norman A."/>
            <person name="Brown C.T."/>
            <person name="Singh A."/>
            <person name="Thomas B.C."/>
            <person name="Banfield J.F."/>
        </authorList>
    </citation>
    <scope>NUCLEOTIDE SEQUENCE [LARGE SCALE GENOMIC DNA]</scope>
    <source>
        <strain evidence="1">AMDSBA5</strain>
    </source>
</reference>
<proteinExistence type="predicted"/>
<sequence length="84" mass="9679">MNKLGSLMDFLAWRKTWITQVAMVAIVYNIPALAQCSPSSETIVTHHTKSLDESQIPFRAKMIDKSATEMMMRMKIDTMDWLSR</sequence>
<gene>
    <name evidence="1" type="ORF">C7B47_08265</name>
</gene>
<name>A0A2T2WZ92_SULTH</name>
<dbReference type="Proteomes" id="UP000242705">
    <property type="component" value="Unassembled WGS sequence"/>
</dbReference>
<comment type="caution">
    <text evidence="1">The sequence shown here is derived from an EMBL/GenBank/DDBJ whole genome shotgun (WGS) entry which is preliminary data.</text>
</comment>
<evidence type="ECO:0000313" key="1">
    <source>
        <dbReference type="EMBL" id="PSR27543.1"/>
    </source>
</evidence>
<accession>A0A2T2WZ92</accession>
<organism evidence="1 2">
    <name type="scientific">Sulfobacillus thermosulfidooxidans</name>
    <dbReference type="NCBI Taxonomy" id="28034"/>
    <lineage>
        <taxon>Bacteria</taxon>
        <taxon>Bacillati</taxon>
        <taxon>Bacillota</taxon>
        <taxon>Clostridia</taxon>
        <taxon>Eubacteriales</taxon>
        <taxon>Clostridiales Family XVII. Incertae Sedis</taxon>
        <taxon>Sulfobacillus</taxon>
    </lineage>
</organism>
<dbReference type="EMBL" id="PXYX01000012">
    <property type="protein sequence ID" value="PSR27543.1"/>
    <property type="molecule type" value="Genomic_DNA"/>
</dbReference>
<dbReference type="AlphaFoldDB" id="A0A2T2WZ92"/>
<evidence type="ECO:0000313" key="2">
    <source>
        <dbReference type="Proteomes" id="UP000242705"/>
    </source>
</evidence>